<dbReference type="SMART" id="SM00564">
    <property type="entry name" value="PQQ"/>
    <property type="match status" value="2"/>
</dbReference>
<name>A0A8J3IK15_9CHLR</name>
<dbReference type="EMBL" id="BNJK01000001">
    <property type="protein sequence ID" value="GHO96989.1"/>
    <property type="molecule type" value="Genomic_DNA"/>
</dbReference>
<evidence type="ECO:0000259" key="2">
    <source>
        <dbReference type="Pfam" id="PF13360"/>
    </source>
</evidence>
<proteinExistence type="predicted"/>
<reference evidence="3" key="1">
    <citation type="submission" date="2020-10" db="EMBL/GenBank/DDBJ databases">
        <title>Taxonomic study of unclassified bacteria belonging to the class Ktedonobacteria.</title>
        <authorList>
            <person name="Yabe S."/>
            <person name="Wang C.M."/>
            <person name="Zheng Y."/>
            <person name="Sakai Y."/>
            <person name="Cavaletti L."/>
            <person name="Monciardini P."/>
            <person name="Donadio S."/>
        </authorList>
    </citation>
    <scope>NUCLEOTIDE SEQUENCE</scope>
    <source>
        <strain evidence="3">ID150040</strain>
    </source>
</reference>
<dbReference type="InterPro" id="IPR002372">
    <property type="entry name" value="PQQ_rpt_dom"/>
</dbReference>
<dbReference type="Gene3D" id="2.140.10.10">
    <property type="entry name" value="Quinoprotein alcohol dehydrogenase-like superfamily"/>
    <property type="match status" value="1"/>
</dbReference>
<evidence type="ECO:0000259" key="1">
    <source>
        <dbReference type="Pfam" id="PF01011"/>
    </source>
</evidence>
<dbReference type="PANTHER" id="PTHR34512:SF30">
    <property type="entry name" value="OUTER MEMBRANE PROTEIN ASSEMBLY FACTOR BAMB"/>
    <property type="match status" value="1"/>
</dbReference>
<protein>
    <recommendedName>
        <fullName evidence="1 2">Pyrrolo-quinoline quinone repeat domain-containing protein</fullName>
    </recommendedName>
</protein>
<feature type="domain" description="Pyrrolo-quinoline quinone repeat" evidence="2">
    <location>
        <begin position="437"/>
        <end position="522"/>
    </location>
</feature>
<dbReference type="Pfam" id="PF13360">
    <property type="entry name" value="PQQ_2"/>
    <property type="match status" value="1"/>
</dbReference>
<dbReference type="RefSeq" id="WP_220207577.1">
    <property type="nucleotide sequence ID" value="NZ_BNJK01000001.1"/>
</dbReference>
<evidence type="ECO:0000313" key="4">
    <source>
        <dbReference type="Proteomes" id="UP000597444"/>
    </source>
</evidence>
<evidence type="ECO:0000313" key="3">
    <source>
        <dbReference type="EMBL" id="GHO96989.1"/>
    </source>
</evidence>
<dbReference type="InterPro" id="IPR018391">
    <property type="entry name" value="PQQ_b-propeller_rpt"/>
</dbReference>
<sequence length="526" mass="56442">MSKLFPFSSWTTRHTVISVVALVALLCAILYFPLRPYLANAFTHKQVAVQHVSSNVQNNQGNNATSTNEKLIAWPAFDGGGQRSGINADETTITTDNVGQLARLWQQKLPATADGAPVELPGVQTANGVKTLLFVTTTTGSLLAIDADSGEQIWRKDTSGPKFTTSSPALDPFGKYVYGYGLDGKIHKYAVGDGEEFMDKTWPAVATEMPIDEKGSSPINIANGYLYMAIAGYPGDGGHYEGHIIAINLKSGIKTVFNTLCANIPHVLTKGDCTDVQSAIWGRGAPTVDPVTGNVFVSTGNGAFRGDGRSFGDSVIELNADLTKVIDSYTPASFQRLQDLDQDLGSTVPAILPKQATSKTPYLMVQAGKDDTLRMLNRQNLSGQGGPNHTGGEVQEVRLPIKGVIVTHPLAWNDSQGTTWLFVANTYYLFGYKVVTDAQGKTTLQLAYQNKYGGSSPFLANNILYVQAKGVLRALNPTTGEVLWSSTQPSAGGSTGKLHWQSPIVVNGHIYIPDDSGYLSAYGLKQ</sequence>
<dbReference type="PANTHER" id="PTHR34512">
    <property type="entry name" value="CELL SURFACE PROTEIN"/>
    <property type="match status" value="1"/>
</dbReference>
<keyword evidence="4" id="KW-1185">Reference proteome</keyword>
<dbReference type="SUPFAM" id="SSF50998">
    <property type="entry name" value="Quinoprotein alcohol dehydrogenase-like"/>
    <property type="match status" value="2"/>
</dbReference>
<comment type="caution">
    <text evidence="3">The sequence shown here is derived from an EMBL/GenBank/DDBJ whole genome shotgun (WGS) entry which is preliminary data.</text>
</comment>
<dbReference type="Pfam" id="PF01011">
    <property type="entry name" value="PQQ"/>
    <property type="match status" value="1"/>
</dbReference>
<dbReference type="Proteomes" id="UP000597444">
    <property type="component" value="Unassembled WGS sequence"/>
</dbReference>
<dbReference type="InterPro" id="IPR011047">
    <property type="entry name" value="Quinoprotein_ADH-like_sf"/>
</dbReference>
<feature type="domain" description="Pyrrolo-quinoline quinone repeat" evidence="1">
    <location>
        <begin position="89"/>
        <end position="160"/>
    </location>
</feature>
<gene>
    <name evidence="3" type="ORF">KSF_070370</name>
</gene>
<dbReference type="AlphaFoldDB" id="A0A8J3IK15"/>
<dbReference type="Gene3D" id="2.40.10.480">
    <property type="match status" value="1"/>
</dbReference>
<accession>A0A8J3IK15</accession>
<organism evidence="3 4">
    <name type="scientific">Reticulibacter mediterranei</name>
    <dbReference type="NCBI Taxonomy" id="2778369"/>
    <lineage>
        <taxon>Bacteria</taxon>
        <taxon>Bacillati</taxon>
        <taxon>Chloroflexota</taxon>
        <taxon>Ktedonobacteria</taxon>
        <taxon>Ktedonobacterales</taxon>
        <taxon>Reticulibacteraceae</taxon>
        <taxon>Reticulibacter</taxon>
    </lineage>
</organism>